<proteinExistence type="predicted"/>
<dbReference type="GO" id="GO:0009435">
    <property type="term" value="P:NAD+ biosynthetic process"/>
    <property type="evidence" value="ECO:0007669"/>
    <property type="project" value="TreeGrafter"/>
</dbReference>
<dbReference type="AlphaFoldDB" id="A0A8S9MWM2"/>
<organism evidence="1 2">
    <name type="scientific">Brassica cretica</name>
    <name type="common">Mustard</name>
    <dbReference type="NCBI Taxonomy" id="69181"/>
    <lineage>
        <taxon>Eukaryota</taxon>
        <taxon>Viridiplantae</taxon>
        <taxon>Streptophyta</taxon>
        <taxon>Embryophyta</taxon>
        <taxon>Tracheophyta</taxon>
        <taxon>Spermatophyta</taxon>
        <taxon>Magnoliopsida</taxon>
        <taxon>eudicotyledons</taxon>
        <taxon>Gunneridae</taxon>
        <taxon>Pentapetalae</taxon>
        <taxon>rosids</taxon>
        <taxon>malvids</taxon>
        <taxon>Brassicales</taxon>
        <taxon>Brassicaceae</taxon>
        <taxon>Brassiceae</taxon>
        <taxon>Brassica</taxon>
    </lineage>
</organism>
<dbReference type="EMBL" id="QGKX02002183">
    <property type="protein sequence ID" value="KAF3485297.1"/>
    <property type="molecule type" value="Genomic_DNA"/>
</dbReference>
<accession>A0A8S9MWM2</accession>
<gene>
    <name evidence="1" type="ORF">F2Q69_00055548</name>
</gene>
<comment type="caution">
    <text evidence="1">The sequence shown here is derived from an EMBL/GenBank/DDBJ whole genome shotgun (WGS) entry which is preliminary data.</text>
</comment>
<dbReference type="Proteomes" id="UP000712600">
    <property type="component" value="Unassembled WGS sequence"/>
</dbReference>
<dbReference type="PANTHER" id="PTHR32179">
    <property type="entry name" value="NICOTINATE-NUCLEOTIDE PYROPHOSPHORYLASE [CARBOXYLATING]"/>
    <property type="match status" value="1"/>
</dbReference>
<dbReference type="GO" id="GO:0004514">
    <property type="term" value="F:nicotinate-nucleotide diphosphorylase (carboxylating) activity"/>
    <property type="evidence" value="ECO:0007669"/>
    <property type="project" value="TreeGrafter"/>
</dbReference>
<sequence>MDVETHLFLGCEYSLPNLEQSNRQARSTTSLTAILGCAPLVEWTHKDGDYVHKGLKFGKVSRNAHKIVVDERVVLNFVQRKSGIATLTKILFHSFSSNWCGYIHLMNDIVGGLLKGKILGSSNAKCTNNLTGGNGDVDVTMLNDAVELINGGGETEASGNVTIETVGIHQWLRQRIRHRLRQDLVMEIKQD</sequence>
<dbReference type="Gene3D" id="3.90.1170.20">
    <property type="entry name" value="Quinolinate phosphoribosyl transferase, N-terminal domain"/>
    <property type="match status" value="1"/>
</dbReference>
<name>A0A8S9MWM2_BRACR</name>
<evidence type="ECO:0000313" key="2">
    <source>
        <dbReference type="Proteomes" id="UP000712600"/>
    </source>
</evidence>
<dbReference type="InterPro" id="IPR037128">
    <property type="entry name" value="Quinolinate_PRibosylTase_N_sf"/>
</dbReference>
<dbReference type="InterPro" id="IPR027277">
    <property type="entry name" value="NadC/ModD"/>
</dbReference>
<protein>
    <submittedName>
        <fullName evidence="1">Uncharacterized protein</fullName>
    </submittedName>
</protein>
<dbReference type="GO" id="GO:0034213">
    <property type="term" value="P:quinolinate catabolic process"/>
    <property type="evidence" value="ECO:0007669"/>
    <property type="project" value="TreeGrafter"/>
</dbReference>
<reference evidence="1" key="1">
    <citation type="submission" date="2019-12" db="EMBL/GenBank/DDBJ databases">
        <title>Genome sequencing and annotation of Brassica cretica.</title>
        <authorList>
            <person name="Studholme D.J."/>
            <person name="Sarris P."/>
        </authorList>
    </citation>
    <scope>NUCLEOTIDE SEQUENCE</scope>
    <source>
        <strain evidence="1">PFS-109/04</strain>
        <tissue evidence="1">Leaf</tissue>
    </source>
</reference>
<dbReference type="SUPFAM" id="SSF54675">
    <property type="entry name" value="Nicotinate/Quinolinate PRTase N-terminal domain-like"/>
    <property type="match status" value="1"/>
</dbReference>
<evidence type="ECO:0000313" key="1">
    <source>
        <dbReference type="EMBL" id="KAF3485297.1"/>
    </source>
</evidence>
<dbReference type="GO" id="GO:0005737">
    <property type="term" value="C:cytoplasm"/>
    <property type="evidence" value="ECO:0007669"/>
    <property type="project" value="TreeGrafter"/>
</dbReference>
<dbReference type="PANTHER" id="PTHR32179:SF3">
    <property type="entry name" value="NICOTINATE-NUCLEOTIDE PYROPHOSPHORYLASE [CARBOXYLATING]"/>
    <property type="match status" value="1"/>
</dbReference>